<dbReference type="CDD" id="cd06259">
    <property type="entry name" value="YdcF-like"/>
    <property type="match status" value="1"/>
</dbReference>
<sequence length="258" mass="29104">MELLIKAGEQDAAAVNNTISIYAEAKKPNYPAIDSISFNIKDKAYYILMYDCSTVILADVKNTSLFFEPALQAALTYLEINERQDAGNYEPMISLTNQAAFNKVKTVDWSKFAYSHILVPGAGPDNLTTPLSGEGMLRCRLAVKQYNQRKAPFIVVSGGAVHPFKTKYNEAAEMKIYLMKAHHIHENAIIIDPHARHTTTNIRNDARLIFRYGIPFDKPGYIVTDKYQADFITNMAERCEKELKYVPTNWVSASQKPN</sequence>
<evidence type="ECO:0000259" key="1">
    <source>
        <dbReference type="Pfam" id="PF02698"/>
    </source>
</evidence>
<accession>R9GNQ3</accession>
<comment type="caution">
    <text evidence="2">The sequence shown here is derived from an EMBL/GenBank/DDBJ whole genome shotgun (WGS) entry which is preliminary data.</text>
</comment>
<dbReference type="AlphaFoldDB" id="R9GNQ3"/>
<dbReference type="InterPro" id="IPR003848">
    <property type="entry name" value="DUF218"/>
</dbReference>
<dbReference type="Gene3D" id="3.40.50.620">
    <property type="entry name" value="HUPs"/>
    <property type="match status" value="1"/>
</dbReference>
<dbReference type="Proteomes" id="UP000014174">
    <property type="component" value="Unassembled WGS sequence"/>
</dbReference>
<dbReference type="Pfam" id="PF02698">
    <property type="entry name" value="DUF218"/>
    <property type="match status" value="1"/>
</dbReference>
<protein>
    <recommendedName>
        <fullName evidence="1">DUF218 domain-containing protein</fullName>
    </recommendedName>
</protein>
<name>R9GNQ3_9SPHI</name>
<gene>
    <name evidence="2" type="ORF">ADIARSV_3415</name>
</gene>
<reference evidence="2 3" key="1">
    <citation type="journal article" date="2013" name="Genome Announc.">
        <title>Draft Genome Sequence of Arcticibacter svalbardensis Strain MN12-7T, a Member of the Family Sphingobacteriaceae Isolated from an Arctic Soil Sample.</title>
        <authorList>
            <person name="Shivaji S."/>
            <person name="Ara S."/>
            <person name="Prasad S."/>
            <person name="Manasa B.P."/>
            <person name="Begum Z."/>
            <person name="Singh A."/>
            <person name="Kumar Pinnaka A."/>
        </authorList>
    </citation>
    <scope>NUCLEOTIDE SEQUENCE [LARGE SCALE GENOMIC DNA]</scope>
    <source>
        <strain evidence="2 3">MN12-7</strain>
    </source>
</reference>
<organism evidence="2 3">
    <name type="scientific">Arcticibacter svalbardensis MN12-7</name>
    <dbReference type="NCBI Taxonomy" id="1150600"/>
    <lineage>
        <taxon>Bacteria</taxon>
        <taxon>Pseudomonadati</taxon>
        <taxon>Bacteroidota</taxon>
        <taxon>Sphingobacteriia</taxon>
        <taxon>Sphingobacteriales</taxon>
        <taxon>Sphingobacteriaceae</taxon>
        <taxon>Arcticibacter</taxon>
    </lineage>
</organism>
<evidence type="ECO:0000313" key="3">
    <source>
        <dbReference type="Proteomes" id="UP000014174"/>
    </source>
</evidence>
<feature type="domain" description="DUF218" evidence="1">
    <location>
        <begin position="117"/>
        <end position="252"/>
    </location>
</feature>
<dbReference type="STRING" id="1150600.ADIARSV_3415"/>
<evidence type="ECO:0000313" key="2">
    <source>
        <dbReference type="EMBL" id="EOR93336.1"/>
    </source>
</evidence>
<dbReference type="eggNOG" id="COG1434">
    <property type="taxonomic scope" value="Bacteria"/>
</dbReference>
<proteinExistence type="predicted"/>
<dbReference type="InterPro" id="IPR014729">
    <property type="entry name" value="Rossmann-like_a/b/a_fold"/>
</dbReference>
<dbReference type="EMBL" id="AQPN01000116">
    <property type="protein sequence ID" value="EOR93336.1"/>
    <property type="molecule type" value="Genomic_DNA"/>
</dbReference>
<dbReference type="PATRIC" id="fig|1150600.3.peg.3383"/>
<keyword evidence="3" id="KW-1185">Reference proteome</keyword>